<evidence type="ECO:0000256" key="2">
    <source>
        <dbReference type="ARBA" id="ARBA00022980"/>
    </source>
</evidence>
<dbReference type="GO" id="GO:0019843">
    <property type="term" value="F:rRNA binding"/>
    <property type="evidence" value="ECO:0007669"/>
    <property type="project" value="UniProtKB-UniRule"/>
</dbReference>
<accession>A0A0G1F1B1</accession>
<evidence type="ECO:0000256" key="1">
    <source>
        <dbReference type="ARBA" id="ARBA00010528"/>
    </source>
</evidence>
<dbReference type="PATRIC" id="fig|1618369.3.peg.39"/>
<dbReference type="STRING" id="1618369.UV54_C0002G0005"/>
<dbReference type="GO" id="GO:0006412">
    <property type="term" value="P:translation"/>
    <property type="evidence" value="ECO:0007669"/>
    <property type="project" value="UniProtKB-UniRule"/>
</dbReference>
<gene>
    <name evidence="5" type="primary">rplD</name>
    <name evidence="6" type="ORF">UV54_C0002G0005</name>
</gene>
<evidence type="ECO:0000313" key="6">
    <source>
        <dbReference type="EMBL" id="KKS80593.1"/>
    </source>
</evidence>
<dbReference type="EMBL" id="LCEW01000002">
    <property type="protein sequence ID" value="KKS80593.1"/>
    <property type="molecule type" value="Genomic_DNA"/>
</dbReference>
<reference evidence="6 7" key="1">
    <citation type="journal article" date="2015" name="Nature">
        <title>rRNA introns, odd ribosomes, and small enigmatic genomes across a large radiation of phyla.</title>
        <authorList>
            <person name="Brown C.T."/>
            <person name="Hug L.A."/>
            <person name="Thomas B.C."/>
            <person name="Sharon I."/>
            <person name="Castelle C.J."/>
            <person name="Singh A."/>
            <person name="Wilkins M.J."/>
            <person name="Williams K.H."/>
            <person name="Banfield J.F."/>
        </authorList>
    </citation>
    <scope>NUCLEOTIDE SEQUENCE [LARGE SCALE GENOMIC DNA]</scope>
</reference>
<comment type="similarity">
    <text evidence="1 5">Belongs to the universal ribosomal protein uL4 family.</text>
</comment>
<dbReference type="NCBIfam" id="TIGR03953">
    <property type="entry name" value="rplD_bact"/>
    <property type="match status" value="1"/>
</dbReference>
<dbReference type="Proteomes" id="UP000034213">
    <property type="component" value="Unassembled WGS sequence"/>
</dbReference>
<dbReference type="GO" id="GO:0003735">
    <property type="term" value="F:structural constituent of ribosome"/>
    <property type="evidence" value="ECO:0007669"/>
    <property type="project" value="InterPro"/>
</dbReference>
<keyword evidence="3 5" id="KW-0687">Ribonucleoprotein</keyword>
<dbReference type="InterPro" id="IPR002136">
    <property type="entry name" value="Ribosomal_uL4"/>
</dbReference>
<comment type="caution">
    <text evidence="6">The sequence shown here is derived from an EMBL/GenBank/DDBJ whole genome shotgun (WGS) entry which is preliminary data.</text>
</comment>
<organism evidence="6 7">
    <name type="scientific">Candidatus Beckwithbacteria bacterium GW2011_GWA2_43_10</name>
    <dbReference type="NCBI Taxonomy" id="1618369"/>
    <lineage>
        <taxon>Bacteria</taxon>
        <taxon>Candidatus Beckwithiibacteriota</taxon>
    </lineage>
</organism>
<dbReference type="Gene3D" id="3.40.1370.10">
    <property type="match status" value="1"/>
</dbReference>
<keyword evidence="2 5" id="KW-0689">Ribosomal protein</keyword>
<dbReference type="AlphaFoldDB" id="A0A0G1F1B1"/>
<dbReference type="GO" id="GO:0005840">
    <property type="term" value="C:ribosome"/>
    <property type="evidence" value="ECO:0007669"/>
    <property type="project" value="UniProtKB-KW"/>
</dbReference>
<protein>
    <recommendedName>
        <fullName evidence="4 5">Large ribosomal subunit protein uL4</fullName>
    </recommendedName>
</protein>
<evidence type="ECO:0000256" key="3">
    <source>
        <dbReference type="ARBA" id="ARBA00023274"/>
    </source>
</evidence>
<comment type="function">
    <text evidence="5">One of the primary rRNA binding proteins, this protein initially binds near the 5'-end of the 23S rRNA. It is important during the early stages of 50S assembly. It makes multiple contacts with different domains of the 23S rRNA in the assembled 50S subunit and ribosome.</text>
</comment>
<dbReference type="HAMAP" id="MF_01328_B">
    <property type="entry name" value="Ribosomal_uL4_B"/>
    <property type="match status" value="1"/>
</dbReference>
<sequence>MPKLDILSASAKKLTRITVKDKIFNAKINPTLMNQAVRVYLSNQRQASARTKDRNEIKVTHAKVWRQKGTGRARHGSRNAPIFVGGSKTHGPSGFQNFSLKMPQRMKQLSLFSALTLKLKDGQILVVDGLEKIKPRTKAFNKIFHTLVKQPQKLLLLIDKPQPNMKKGVNNLKYLNLDLATSLNTYQTLNSNYLIFTKAALKTLEDHYAP</sequence>
<comment type="subunit">
    <text evidence="5">Part of the 50S ribosomal subunit.</text>
</comment>
<dbReference type="SUPFAM" id="SSF52166">
    <property type="entry name" value="Ribosomal protein L4"/>
    <property type="match status" value="1"/>
</dbReference>
<name>A0A0G1F1B1_9BACT</name>
<evidence type="ECO:0000256" key="5">
    <source>
        <dbReference type="HAMAP-Rule" id="MF_01328"/>
    </source>
</evidence>
<dbReference type="Pfam" id="PF00573">
    <property type="entry name" value="Ribosomal_L4"/>
    <property type="match status" value="1"/>
</dbReference>
<keyword evidence="5" id="KW-0699">rRNA-binding</keyword>
<dbReference type="PANTHER" id="PTHR10746:SF6">
    <property type="entry name" value="LARGE RIBOSOMAL SUBUNIT PROTEIN UL4M"/>
    <property type="match status" value="1"/>
</dbReference>
<keyword evidence="5" id="KW-0694">RNA-binding</keyword>
<dbReference type="InterPro" id="IPR013005">
    <property type="entry name" value="Ribosomal_uL4-like"/>
</dbReference>
<dbReference type="GO" id="GO:1990904">
    <property type="term" value="C:ribonucleoprotein complex"/>
    <property type="evidence" value="ECO:0007669"/>
    <property type="project" value="UniProtKB-KW"/>
</dbReference>
<dbReference type="PANTHER" id="PTHR10746">
    <property type="entry name" value="50S RIBOSOMAL PROTEIN L4"/>
    <property type="match status" value="1"/>
</dbReference>
<proteinExistence type="inferred from homology"/>
<evidence type="ECO:0000256" key="4">
    <source>
        <dbReference type="ARBA" id="ARBA00035244"/>
    </source>
</evidence>
<evidence type="ECO:0000313" key="7">
    <source>
        <dbReference type="Proteomes" id="UP000034213"/>
    </source>
</evidence>
<comment type="function">
    <text evidence="5">Forms part of the polypeptide exit tunnel.</text>
</comment>
<dbReference type="InterPro" id="IPR023574">
    <property type="entry name" value="Ribosomal_uL4_dom_sf"/>
</dbReference>